<evidence type="ECO:0000313" key="2">
    <source>
        <dbReference type="EMBL" id="GCE22889.1"/>
    </source>
</evidence>
<name>A0A402AV02_9CHLR</name>
<dbReference type="Gene3D" id="1.25.10.10">
    <property type="entry name" value="Leucine-rich Repeat Variant"/>
    <property type="match status" value="1"/>
</dbReference>
<organism evidence="2 3">
    <name type="scientific">Dictyobacter kobayashii</name>
    <dbReference type="NCBI Taxonomy" id="2014872"/>
    <lineage>
        <taxon>Bacteria</taxon>
        <taxon>Bacillati</taxon>
        <taxon>Chloroflexota</taxon>
        <taxon>Ktedonobacteria</taxon>
        <taxon>Ktedonobacterales</taxon>
        <taxon>Dictyobacteraceae</taxon>
        <taxon>Dictyobacter</taxon>
    </lineage>
</organism>
<dbReference type="InterPro" id="IPR016024">
    <property type="entry name" value="ARM-type_fold"/>
</dbReference>
<feature type="transmembrane region" description="Helical" evidence="1">
    <location>
        <begin position="255"/>
        <end position="274"/>
    </location>
</feature>
<proteinExistence type="predicted"/>
<dbReference type="SMART" id="SM00567">
    <property type="entry name" value="EZ_HEAT"/>
    <property type="match status" value="3"/>
</dbReference>
<sequence>MEPQKCNAAKEIENTWHDQKQAPDTLLASVLNRLEQRQPYLQPGQSLAELQKGLTDPAWEIRAATVRSLDGQDDLETLALLQSALEDEHRLVRVAALRVLGHMTQSTALEYLLHALNDSEWEVREMAVLALGELNRKTPDLLNALLRLARHDPDGTVREAANYALNRQESEQALTPIPDPTPMIETVTRRRLAGHTALKEIRNTCAHYGVIFQKQSRLLHSSIWIGGLLIIILGTILSLKTLLFNHASIKDATLYLTLFTCISSGAGTAFLYGGENDPGLELTLSTATSIRSMMFFRFLWVVGYHLLLSFIASGIMAMLHGGGFWEIIHSWLGPVILFASIAFSISLLISSWISLLITLIVEALKMLVFHMDKGMPGIGLSLAINGPINPWLFVGALCLLIVAVMYAPRQPRLVSI</sequence>
<evidence type="ECO:0000256" key="1">
    <source>
        <dbReference type="SAM" id="Phobius"/>
    </source>
</evidence>
<feature type="transmembrane region" description="Helical" evidence="1">
    <location>
        <begin position="388"/>
        <end position="407"/>
    </location>
</feature>
<comment type="caution">
    <text evidence="2">The sequence shown here is derived from an EMBL/GenBank/DDBJ whole genome shotgun (WGS) entry which is preliminary data.</text>
</comment>
<dbReference type="InterPro" id="IPR004155">
    <property type="entry name" value="PBS_lyase_HEAT"/>
</dbReference>
<feature type="transmembrane region" description="Helical" evidence="1">
    <location>
        <begin position="223"/>
        <end position="243"/>
    </location>
</feature>
<keyword evidence="1" id="KW-0472">Membrane</keyword>
<dbReference type="RefSeq" id="WP_126556344.1">
    <property type="nucleotide sequence ID" value="NZ_BIFS01000002.1"/>
</dbReference>
<reference evidence="3" key="1">
    <citation type="submission" date="2018-12" db="EMBL/GenBank/DDBJ databases">
        <title>Tengunoibacter tsumagoiensis gen. nov., sp. nov., Dictyobacter kobayashii sp. nov., D. alpinus sp. nov., and D. joshuensis sp. nov. and description of Dictyobacteraceae fam. nov. within the order Ktedonobacterales isolated from Tengu-no-mugimeshi.</title>
        <authorList>
            <person name="Wang C.M."/>
            <person name="Zheng Y."/>
            <person name="Sakai Y."/>
            <person name="Toyoda A."/>
            <person name="Minakuchi Y."/>
            <person name="Abe K."/>
            <person name="Yokota A."/>
            <person name="Yabe S."/>
        </authorList>
    </citation>
    <scope>NUCLEOTIDE SEQUENCE [LARGE SCALE GENOMIC DNA]</scope>
    <source>
        <strain evidence="3">Uno11</strain>
    </source>
</reference>
<dbReference type="AlphaFoldDB" id="A0A402AV02"/>
<dbReference type="SUPFAM" id="SSF48371">
    <property type="entry name" value="ARM repeat"/>
    <property type="match status" value="1"/>
</dbReference>
<dbReference type="Pfam" id="PF13646">
    <property type="entry name" value="HEAT_2"/>
    <property type="match status" value="1"/>
</dbReference>
<dbReference type="OrthoDB" id="162351at2"/>
<dbReference type="InterPro" id="IPR011989">
    <property type="entry name" value="ARM-like"/>
</dbReference>
<protein>
    <recommendedName>
        <fullName evidence="4">HEAT repeat domain-containing protein</fullName>
    </recommendedName>
</protein>
<keyword evidence="1" id="KW-1133">Transmembrane helix</keyword>
<keyword evidence="3" id="KW-1185">Reference proteome</keyword>
<dbReference type="Proteomes" id="UP000287188">
    <property type="component" value="Unassembled WGS sequence"/>
</dbReference>
<dbReference type="EMBL" id="BIFS01000002">
    <property type="protein sequence ID" value="GCE22889.1"/>
    <property type="molecule type" value="Genomic_DNA"/>
</dbReference>
<feature type="transmembrane region" description="Helical" evidence="1">
    <location>
        <begin position="331"/>
        <end position="361"/>
    </location>
</feature>
<dbReference type="GO" id="GO:0016491">
    <property type="term" value="F:oxidoreductase activity"/>
    <property type="evidence" value="ECO:0007669"/>
    <property type="project" value="TreeGrafter"/>
</dbReference>
<dbReference type="PANTHER" id="PTHR12697">
    <property type="entry name" value="PBS LYASE HEAT-LIKE PROTEIN"/>
    <property type="match status" value="1"/>
</dbReference>
<evidence type="ECO:0000313" key="3">
    <source>
        <dbReference type="Proteomes" id="UP000287188"/>
    </source>
</evidence>
<dbReference type="PANTHER" id="PTHR12697:SF38">
    <property type="entry name" value="PBS LYASE HEAT DOMAIN PROTEIN REPEAT-CONTAINING PROTEIN"/>
    <property type="match status" value="1"/>
</dbReference>
<feature type="transmembrane region" description="Helical" evidence="1">
    <location>
        <begin position="294"/>
        <end position="319"/>
    </location>
</feature>
<gene>
    <name evidence="2" type="ORF">KDK_66890</name>
</gene>
<accession>A0A402AV02</accession>
<keyword evidence="1" id="KW-0812">Transmembrane</keyword>
<evidence type="ECO:0008006" key="4">
    <source>
        <dbReference type="Google" id="ProtNLM"/>
    </source>
</evidence>